<dbReference type="Proteomes" id="UP000019260">
    <property type="component" value="Chromosome"/>
</dbReference>
<dbReference type="KEGG" id="smir:SMM_0909"/>
<dbReference type="RefSeq" id="WP_025317652.1">
    <property type="nucleotide sequence ID" value="NZ_CP002082.1"/>
</dbReference>
<evidence type="ECO:0000313" key="3">
    <source>
        <dbReference type="Proteomes" id="UP000019260"/>
    </source>
</evidence>
<gene>
    <name evidence="2" type="ORF">P344_05405</name>
</gene>
<keyword evidence="3" id="KW-1185">Reference proteome</keyword>
<evidence type="ECO:0000313" key="2">
    <source>
        <dbReference type="EMBL" id="AHI58402.1"/>
    </source>
</evidence>
<accession>W0GM85</accession>
<dbReference type="KEGG" id="smia:P344_05405"/>
<reference evidence="2 3" key="1">
    <citation type="submission" date="2013-09" db="EMBL/GenBank/DDBJ databases">
        <title>Complete genome sequence of Spiroplasma mirum suckling mouse cataract agent.</title>
        <authorList>
            <person name="Landry C.A."/>
            <person name="Bastian F.O."/>
            <person name="Thune R.L."/>
        </authorList>
    </citation>
    <scope>NUCLEOTIDE SEQUENCE [LARGE SCALE GENOMIC DNA]</scope>
    <source>
        <strain evidence="2 3">SMCA</strain>
    </source>
</reference>
<name>W0GM85_9MOLU</name>
<protein>
    <recommendedName>
        <fullName evidence="1">Thoeris protein ThsB TIR-like domain-containing protein</fullName>
    </recommendedName>
</protein>
<dbReference type="HOGENOM" id="CLU_2275685_0_0_14"/>
<dbReference type="InterPro" id="IPR015032">
    <property type="entry name" value="ThsB__TIR-like_domain"/>
</dbReference>
<sequence length="102" mass="11824">MLIGSETWKRKNVDWEINASLQDPKSLILGIFLPTNNNYGFTKKMVDEKTIPARLSENYKKGYLQLYNWNPISMKPLEWITAAEEQTTQVAHNNLALLQQNL</sequence>
<dbReference type="Pfam" id="PF08937">
    <property type="entry name" value="ThsB_TIR"/>
    <property type="match status" value="1"/>
</dbReference>
<evidence type="ECO:0000259" key="1">
    <source>
        <dbReference type="Pfam" id="PF08937"/>
    </source>
</evidence>
<dbReference type="AlphaFoldDB" id="W0GM85"/>
<dbReference type="EMBL" id="CP006720">
    <property type="protein sequence ID" value="AHI58402.1"/>
    <property type="molecule type" value="Genomic_DNA"/>
</dbReference>
<dbReference type="OrthoDB" id="9798540at2"/>
<dbReference type="PATRIC" id="fig|838561.3.peg.1039"/>
<feature type="domain" description="Thoeris protein ThsB TIR-like" evidence="1">
    <location>
        <begin position="1"/>
        <end position="37"/>
    </location>
</feature>
<proteinExistence type="predicted"/>
<organism evidence="2 3">
    <name type="scientific">Spiroplasma mirum ATCC 29335</name>
    <dbReference type="NCBI Taxonomy" id="838561"/>
    <lineage>
        <taxon>Bacteria</taxon>
        <taxon>Bacillati</taxon>
        <taxon>Mycoplasmatota</taxon>
        <taxon>Mollicutes</taxon>
        <taxon>Entomoplasmatales</taxon>
        <taxon>Spiroplasmataceae</taxon>
        <taxon>Spiroplasma</taxon>
    </lineage>
</organism>